<comment type="caution">
    <text evidence="2">The sequence shown here is derived from an EMBL/GenBank/DDBJ whole genome shotgun (WGS) entry which is preliminary data.</text>
</comment>
<proteinExistence type="predicted"/>
<dbReference type="Pfam" id="PF22479">
    <property type="entry name" value="Pam3_gp18"/>
    <property type="match status" value="1"/>
</dbReference>
<feature type="domain" description="Cyanophage baseplate Pam3 plug gp18" evidence="1">
    <location>
        <begin position="1"/>
        <end position="101"/>
    </location>
</feature>
<dbReference type="Proteomes" id="UP001481872">
    <property type="component" value="Unassembled WGS sequence"/>
</dbReference>
<evidence type="ECO:0000259" key="1">
    <source>
        <dbReference type="Pfam" id="PF22479"/>
    </source>
</evidence>
<dbReference type="InterPro" id="IPR054252">
    <property type="entry name" value="Pam3_gp18"/>
</dbReference>
<evidence type="ECO:0000313" key="2">
    <source>
        <dbReference type="EMBL" id="MEQ3352738.1"/>
    </source>
</evidence>
<organism evidence="2 3">
    <name type="scientific">Aedoeadaptatus acetigenes</name>
    <dbReference type="NCBI Taxonomy" id="2981723"/>
    <lineage>
        <taxon>Bacteria</taxon>
        <taxon>Bacillati</taxon>
        <taxon>Bacillota</taxon>
        <taxon>Tissierellia</taxon>
        <taxon>Tissierellales</taxon>
        <taxon>Peptoniphilaceae</taxon>
        <taxon>Aedoeadaptatus</taxon>
    </lineage>
</organism>
<accession>A0ABV1J3I0</accession>
<sequence length="101" mass="12098">MKYIDVEKEKIPYRFEIVLNNETFQFEVFYNTVGDFFTVDLYKNYELILYGEKITLDVPLFNDYAYLGIPKVIVKPVDTTRQALRITYDNLNEDVFLYVLD</sequence>
<reference evidence="2 3" key="1">
    <citation type="submission" date="2024-04" db="EMBL/GenBank/DDBJ databases">
        <title>Human intestinal bacterial collection.</title>
        <authorList>
            <person name="Pauvert C."/>
            <person name="Hitch T.C.A."/>
            <person name="Clavel T."/>
        </authorList>
    </citation>
    <scope>NUCLEOTIDE SEQUENCE [LARGE SCALE GENOMIC DNA]</scope>
    <source>
        <strain evidence="2 3">CLA-SR-H026</strain>
    </source>
</reference>
<name>A0ABV1J3I0_9FIRM</name>
<dbReference type="RefSeq" id="WP_349053160.1">
    <property type="nucleotide sequence ID" value="NZ_JBBNPS010000001.1"/>
</dbReference>
<evidence type="ECO:0000313" key="3">
    <source>
        <dbReference type="Proteomes" id="UP001481872"/>
    </source>
</evidence>
<dbReference type="EMBL" id="JBBNPS010000001">
    <property type="protein sequence ID" value="MEQ3352738.1"/>
    <property type="molecule type" value="Genomic_DNA"/>
</dbReference>
<keyword evidence="3" id="KW-1185">Reference proteome</keyword>
<protein>
    <recommendedName>
        <fullName evidence="1">Cyanophage baseplate Pam3 plug gp18 domain-containing protein</fullName>
    </recommendedName>
</protein>
<gene>
    <name evidence="2" type="ORF">AAA081_00265</name>
</gene>